<dbReference type="RefSeq" id="WP_302042010.1">
    <property type="nucleotide sequence ID" value="NZ_JAUKPO010000047.1"/>
</dbReference>
<name>A0ABT8RJR8_9BACT</name>
<dbReference type="InterPro" id="IPR001296">
    <property type="entry name" value="Glyco_trans_1"/>
</dbReference>
<dbReference type="Gene3D" id="3.40.50.2000">
    <property type="entry name" value="Glycogen Phosphorylase B"/>
    <property type="match status" value="2"/>
</dbReference>
<evidence type="ECO:0000313" key="2">
    <source>
        <dbReference type="EMBL" id="MDO1451210.1"/>
    </source>
</evidence>
<feature type="domain" description="Glycosyl transferase family 1" evidence="1">
    <location>
        <begin position="186"/>
        <end position="346"/>
    </location>
</feature>
<dbReference type="SUPFAM" id="SSF53756">
    <property type="entry name" value="UDP-Glycosyltransferase/glycogen phosphorylase"/>
    <property type="match status" value="1"/>
</dbReference>
<proteinExistence type="predicted"/>
<dbReference type="PANTHER" id="PTHR45947:SF3">
    <property type="entry name" value="SULFOQUINOVOSYL TRANSFERASE SQD2"/>
    <property type="match status" value="1"/>
</dbReference>
<organism evidence="2 3">
    <name type="scientific">Rhodocytophaga aerolata</name>
    <dbReference type="NCBI Taxonomy" id="455078"/>
    <lineage>
        <taxon>Bacteria</taxon>
        <taxon>Pseudomonadati</taxon>
        <taxon>Bacteroidota</taxon>
        <taxon>Cytophagia</taxon>
        <taxon>Cytophagales</taxon>
        <taxon>Rhodocytophagaceae</taxon>
        <taxon>Rhodocytophaga</taxon>
    </lineage>
</organism>
<protein>
    <submittedName>
        <fullName evidence="2">Glycosyltransferase</fullName>
        <ecNumber evidence="2">2.4.-.-</ecNumber>
    </submittedName>
</protein>
<dbReference type="Proteomes" id="UP001168528">
    <property type="component" value="Unassembled WGS sequence"/>
</dbReference>
<dbReference type="EC" id="2.4.-.-" evidence="2"/>
<gene>
    <name evidence="2" type="ORF">Q0590_33360</name>
</gene>
<dbReference type="InterPro" id="IPR050194">
    <property type="entry name" value="Glycosyltransferase_grp1"/>
</dbReference>
<accession>A0ABT8RJR8</accession>
<comment type="caution">
    <text evidence="2">The sequence shown here is derived from an EMBL/GenBank/DDBJ whole genome shotgun (WGS) entry which is preliminary data.</text>
</comment>
<keyword evidence="3" id="KW-1185">Reference proteome</keyword>
<evidence type="ECO:0000259" key="1">
    <source>
        <dbReference type="Pfam" id="PF00534"/>
    </source>
</evidence>
<evidence type="ECO:0000313" key="3">
    <source>
        <dbReference type="Proteomes" id="UP001168528"/>
    </source>
</evidence>
<keyword evidence="2" id="KW-0808">Transferase</keyword>
<dbReference type="PANTHER" id="PTHR45947">
    <property type="entry name" value="SULFOQUINOVOSYL TRANSFERASE SQD2"/>
    <property type="match status" value="1"/>
</dbReference>
<keyword evidence="2" id="KW-0328">Glycosyltransferase</keyword>
<sequence>MKKTKILVVGQTPPPHGGQAIMIERMLQNKFNQVKLYHVRMSFSSDMDEIGKFKAGKLIKLIQLILNIYYYRLRFNIHTLYYPPAPPLQVPMFRDIVVLNATRWLFKTTIFHFHAAGISEMHPQLKGLLRFLFEKAYFYPDICIRLSEFNPEDGKHLKSKQEYIVPNGLDDFATPYLNTIKDKHHTITILSVGVLCESKGVMILLEAIKLLVKPGCQFKVQFMGRFESEAFRSKVFAYIDQYSLQSYIDFLGVQTGTQKYLTFNKADIFCFPTFFEAETFGLVALEAMQFKIPVVATRWRGVPSVVQDGVNGFLVPPKNAIALAEKLEILINNKPLRDKMGNEGRKIYLSKFTSQIHYKQLEDIFSLT</sequence>
<dbReference type="GO" id="GO:0016757">
    <property type="term" value="F:glycosyltransferase activity"/>
    <property type="evidence" value="ECO:0007669"/>
    <property type="project" value="UniProtKB-KW"/>
</dbReference>
<dbReference type="EMBL" id="JAUKPO010000047">
    <property type="protein sequence ID" value="MDO1451210.1"/>
    <property type="molecule type" value="Genomic_DNA"/>
</dbReference>
<dbReference type="Pfam" id="PF00534">
    <property type="entry name" value="Glycos_transf_1"/>
    <property type="match status" value="1"/>
</dbReference>
<reference evidence="2" key="1">
    <citation type="submission" date="2023-07" db="EMBL/GenBank/DDBJ databases">
        <title>The genome sequence of Rhodocytophaga aerolata KACC 12507.</title>
        <authorList>
            <person name="Zhang X."/>
        </authorList>
    </citation>
    <scope>NUCLEOTIDE SEQUENCE</scope>
    <source>
        <strain evidence="2">KACC 12507</strain>
    </source>
</reference>